<dbReference type="GO" id="GO:0005829">
    <property type="term" value="C:cytosol"/>
    <property type="evidence" value="ECO:0007669"/>
    <property type="project" value="TreeGrafter"/>
</dbReference>
<dbReference type="GO" id="GO:0072393">
    <property type="term" value="P:microtubule anchoring at microtubule organizing center"/>
    <property type="evidence" value="ECO:0007669"/>
    <property type="project" value="TreeGrafter"/>
</dbReference>
<organism evidence="4 5">
    <name type="scientific">Sitophilus oryzae</name>
    <name type="common">Rice weevil</name>
    <name type="synonym">Curculio oryzae</name>
    <dbReference type="NCBI Taxonomy" id="7048"/>
    <lineage>
        <taxon>Eukaryota</taxon>
        <taxon>Metazoa</taxon>
        <taxon>Ecdysozoa</taxon>
        <taxon>Arthropoda</taxon>
        <taxon>Hexapoda</taxon>
        <taxon>Insecta</taxon>
        <taxon>Pterygota</taxon>
        <taxon>Neoptera</taxon>
        <taxon>Endopterygota</taxon>
        <taxon>Coleoptera</taxon>
        <taxon>Polyphaga</taxon>
        <taxon>Cucujiformia</taxon>
        <taxon>Curculionidae</taxon>
        <taxon>Dryophthorinae</taxon>
        <taxon>Sitophilus</taxon>
    </lineage>
</organism>
<sequence>MNNSLSTEAENSKAEELREQVTRLEGLLLKKRKQIKTLRTALKPHEKTTANLKRKSENAKLRHKLKLLKKDAATFSSLKARFEARFAEYGAQAEELHLLVGIAKHERKTIRQFLDMTIEQNIILSRRLATLVVYMLRNARRPENRHF</sequence>
<dbReference type="RefSeq" id="XP_030759745.1">
    <property type="nucleotide sequence ID" value="XM_030903885.1"/>
</dbReference>
<dbReference type="GeneID" id="115885099"/>
<dbReference type="AlphaFoldDB" id="A0A6J2Y9Z6"/>
<dbReference type="InParanoid" id="A0A6J2Y9Z6"/>
<reference evidence="5" key="1">
    <citation type="submission" date="2025-08" db="UniProtKB">
        <authorList>
            <consortium name="RefSeq"/>
        </authorList>
    </citation>
    <scope>IDENTIFICATION</scope>
    <source>
        <tissue evidence="5">Gonads</tissue>
    </source>
</reference>
<comment type="similarity">
    <text evidence="1">Belongs to the BicD family.</text>
</comment>
<dbReference type="GO" id="GO:0008093">
    <property type="term" value="F:cytoskeletal anchor activity"/>
    <property type="evidence" value="ECO:0007669"/>
    <property type="project" value="InterPro"/>
</dbReference>
<name>A0A6J2Y9Z6_SITOR</name>
<dbReference type="GO" id="GO:0034452">
    <property type="term" value="F:dynactin binding"/>
    <property type="evidence" value="ECO:0007669"/>
    <property type="project" value="TreeGrafter"/>
</dbReference>
<evidence type="ECO:0000313" key="4">
    <source>
        <dbReference type="Proteomes" id="UP000504635"/>
    </source>
</evidence>
<feature type="coiled-coil region" evidence="3">
    <location>
        <begin position="7"/>
        <end position="34"/>
    </location>
</feature>
<dbReference type="Pfam" id="PF09730">
    <property type="entry name" value="BicD"/>
    <property type="match status" value="1"/>
</dbReference>
<keyword evidence="4" id="KW-1185">Reference proteome</keyword>
<dbReference type="GO" id="GO:0070507">
    <property type="term" value="P:regulation of microtubule cytoskeleton organization"/>
    <property type="evidence" value="ECO:0007669"/>
    <property type="project" value="TreeGrafter"/>
</dbReference>
<evidence type="ECO:0000313" key="5">
    <source>
        <dbReference type="RefSeq" id="XP_030759745.1"/>
    </source>
</evidence>
<accession>A0A6J2Y9Z6</accession>
<evidence type="ECO:0000256" key="3">
    <source>
        <dbReference type="SAM" id="Coils"/>
    </source>
</evidence>
<evidence type="ECO:0000256" key="1">
    <source>
        <dbReference type="ARBA" id="ARBA00010061"/>
    </source>
</evidence>
<dbReference type="InterPro" id="IPR018477">
    <property type="entry name" value="BICD"/>
</dbReference>
<protein>
    <submittedName>
        <fullName evidence="5">Protein bicaudal D-like isoform X1</fullName>
    </submittedName>
</protein>
<dbReference type="GO" id="GO:0070840">
    <property type="term" value="F:dynein complex binding"/>
    <property type="evidence" value="ECO:0007669"/>
    <property type="project" value="InterPro"/>
</dbReference>
<gene>
    <name evidence="5" type="primary">LOC115885099</name>
</gene>
<dbReference type="PANTHER" id="PTHR31233">
    <property type="entry name" value="BICAUDAL D FAMILY MEMBER"/>
    <property type="match status" value="1"/>
</dbReference>
<dbReference type="GO" id="GO:0005794">
    <property type="term" value="C:Golgi apparatus"/>
    <property type="evidence" value="ECO:0007669"/>
    <property type="project" value="TreeGrafter"/>
</dbReference>
<dbReference type="PANTHER" id="PTHR31233:SF6">
    <property type="entry name" value="PROTEIN BICAUDAL D"/>
    <property type="match status" value="1"/>
</dbReference>
<keyword evidence="2 3" id="KW-0175">Coiled coil</keyword>
<dbReference type="Gene3D" id="6.10.250.2470">
    <property type="match status" value="1"/>
</dbReference>
<proteinExistence type="inferred from homology"/>
<dbReference type="KEGG" id="soy:115885099"/>
<evidence type="ECO:0000256" key="2">
    <source>
        <dbReference type="ARBA" id="ARBA00023054"/>
    </source>
</evidence>
<dbReference type="Proteomes" id="UP000504635">
    <property type="component" value="Unplaced"/>
</dbReference>